<dbReference type="AlphaFoldDB" id="A0A4U5MC15"/>
<dbReference type="InterPro" id="IPR052782">
    <property type="entry name" value="Oocyte-zygote_transition_reg"/>
</dbReference>
<keyword evidence="5" id="KW-1185">Reference proteome</keyword>
<dbReference type="InterPro" id="IPR016130">
    <property type="entry name" value="Tyr_Pase_AS"/>
</dbReference>
<feature type="region of interest" description="Disordered" evidence="1">
    <location>
        <begin position="1"/>
        <end position="57"/>
    </location>
</feature>
<dbReference type="InterPro" id="IPR000387">
    <property type="entry name" value="Tyr_Pase_dom"/>
</dbReference>
<dbReference type="SUPFAM" id="SSF52799">
    <property type="entry name" value="(Phosphotyrosine protein) phosphatases II"/>
    <property type="match status" value="1"/>
</dbReference>
<proteinExistence type="predicted"/>
<evidence type="ECO:0000256" key="1">
    <source>
        <dbReference type="SAM" id="MobiDB-lite"/>
    </source>
</evidence>
<dbReference type="EMBL" id="AZBU02000008">
    <property type="protein sequence ID" value="TKR66582.1"/>
    <property type="molecule type" value="Genomic_DNA"/>
</dbReference>
<evidence type="ECO:0000259" key="3">
    <source>
        <dbReference type="PROSITE" id="PS50056"/>
    </source>
</evidence>
<reference evidence="4 5" key="1">
    <citation type="journal article" date="2015" name="Genome Biol.">
        <title>Comparative genomics of Steinernema reveals deeply conserved gene regulatory networks.</title>
        <authorList>
            <person name="Dillman A.R."/>
            <person name="Macchietto M."/>
            <person name="Porter C.F."/>
            <person name="Rogers A."/>
            <person name="Williams B."/>
            <person name="Antoshechkin I."/>
            <person name="Lee M.M."/>
            <person name="Goodwin Z."/>
            <person name="Lu X."/>
            <person name="Lewis E.E."/>
            <person name="Goodrich-Blair H."/>
            <person name="Stock S.P."/>
            <person name="Adams B.J."/>
            <person name="Sternberg P.W."/>
            <person name="Mortazavi A."/>
        </authorList>
    </citation>
    <scope>NUCLEOTIDE SEQUENCE [LARGE SCALE GENOMIC DNA]</scope>
    <source>
        <strain evidence="4 5">ALL</strain>
    </source>
</reference>
<dbReference type="InterPro" id="IPR003595">
    <property type="entry name" value="Tyr_Pase_cat"/>
</dbReference>
<feature type="domain" description="Tyrosine specific protein phosphatases" evidence="3">
    <location>
        <begin position="264"/>
        <end position="320"/>
    </location>
</feature>
<protein>
    <recommendedName>
        <fullName evidence="6">Tyrosine-protein phosphatase domain-containing protein</fullName>
    </recommendedName>
</protein>
<evidence type="ECO:0008006" key="6">
    <source>
        <dbReference type="Google" id="ProtNLM"/>
    </source>
</evidence>
<dbReference type="PROSITE" id="PS50056">
    <property type="entry name" value="TYR_PHOSPHATASE_2"/>
    <property type="match status" value="1"/>
</dbReference>
<dbReference type="Pfam" id="PF00102">
    <property type="entry name" value="Y_phosphatase"/>
    <property type="match status" value="1"/>
</dbReference>
<dbReference type="SMART" id="SM00404">
    <property type="entry name" value="PTPc_motif"/>
    <property type="match status" value="1"/>
</dbReference>
<evidence type="ECO:0000313" key="4">
    <source>
        <dbReference type="EMBL" id="TKR66582.1"/>
    </source>
</evidence>
<reference evidence="4 5" key="2">
    <citation type="journal article" date="2019" name="G3 (Bethesda)">
        <title>Hybrid Assembly of the Genome of the Entomopathogenic Nematode Steinernema carpocapsae Identifies the X-Chromosome.</title>
        <authorList>
            <person name="Serra L."/>
            <person name="Macchietto M."/>
            <person name="Macias-Munoz A."/>
            <person name="McGill C.J."/>
            <person name="Rodriguez I.M."/>
            <person name="Rodriguez B."/>
            <person name="Murad R."/>
            <person name="Mortazavi A."/>
        </authorList>
    </citation>
    <scope>NUCLEOTIDE SEQUENCE [LARGE SCALE GENOMIC DNA]</scope>
    <source>
        <strain evidence="4 5">ALL</strain>
    </source>
</reference>
<dbReference type="STRING" id="34508.A0A4U5MC15"/>
<dbReference type="CDD" id="cd00047">
    <property type="entry name" value="PTPc"/>
    <property type="match status" value="1"/>
</dbReference>
<dbReference type="InterPro" id="IPR000242">
    <property type="entry name" value="PTP_cat"/>
</dbReference>
<dbReference type="GO" id="GO:0004725">
    <property type="term" value="F:protein tyrosine phosphatase activity"/>
    <property type="evidence" value="ECO:0007669"/>
    <property type="project" value="InterPro"/>
</dbReference>
<dbReference type="PROSITE" id="PS00383">
    <property type="entry name" value="TYR_PHOSPHATASE_1"/>
    <property type="match status" value="1"/>
</dbReference>
<dbReference type="OrthoDB" id="10253954at2759"/>
<organism evidence="4 5">
    <name type="scientific">Steinernema carpocapsae</name>
    <name type="common">Entomopathogenic nematode</name>
    <dbReference type="NCBI Taxonomy" id="34508"/>
    <lineage>
        <taxon>Eukaryota</taxon>
        <taxon>Metazoa</taxon>
        <taxon>Ecdysozoa</taxon>
        <taxon>Nematoda</taxon>
        <taxon>Chromadorea</taxon>
        <taxon>Rhabditida</taxon>
        <taxon>Tylenchina</taxon>
        <taxon>Panagrolaimomorpha</taxon>
        <taxon>Strongyloidoidea</taxon>
        <taxon>Steinernematidae</taxon>
        <taxon>Steinernema</taxon>
    </lineage>
</organism>
<gene>
    <name evidence="4" type="ORF">L596_022857</name>
</gene>
<evidence type="ECO:0000313" key="5">
    <source>
        <dbReference type="Proteomes" id="UP000298663"/>
    </source>
</evidence>
<dbReference type="Gene3D" id="3.90.190.10">
    <property type="entry name" value="Protein tyrosine phosphatase superfamily"/>
    <property type="match status" value="1"/>
</dbReference>
<dbReference type="PRINTS" id="PR00700">
    <property type="entry name" value="PRTYPHPHTASE"/>
</dbReference>
<comment type="caution">
    <text evidence="4">The sequence shown here is derived from an EMBL/GenBank/DDBJ whole genome shotgun (WGS) entry which is preliminary data.</text>
</comment>
<feature type="compositionally biased region" description="Basic and acidic residues" evidence="1">
    <location>
        <begin position="45"/>
        <end position="56"/>
    </location>
</feature>
<dbReference type="InterPro" id="IPR029021">
    <property type="entry name" value="Prot-tyrosine_phosphatase-like"/>
</dbReference>
<sequence length="396" mass="45324">MSKPKPKMLQERKSNTGAKYAPNSLREAHDSPSVRRKAVTLKPLFTDKKDDRDRPIKPTQKRAFLDFVTDAYEVGIAGILKRYEEEIKPFVPSRPRKAFDVNMDKNRYKDVVCVDETRIVLRDNESGDYIHANRVEGEPLTNRFICSQAPMQKTVRDFWHMLVQEKVVNVFMLCETIEEGKLKCEQYWPREAGCSMEWPGIMIKNVDVDDSDSTTITTTLEVSVKRSDKMTIKHHQWRTWPDKSVPQSVMAPFRLLKISRWAAGPTVVHCSAGIGRTGTVVGLEIALQMALSGRELRMVDVVQRLRMQRGQAVQTDLQFVYMHKCVIAFLQAHRLFSDNHTLTQKTHAFDQEYNALLKSRESASQDQLYSPVVPLKWVMKDPVAPACPPAPQPPTI</sequence>
<evidence type="ECO:0000259" key="2">
    <source>
        <dbReference type="PROSITE" id="PS50055"/>
    </source>
</evidence>
<name>A0A4U5MC15_STECR</name>
<dbReference type="SMART" id="SM00194">
    <property type="entry name" value="PTPc"/>
    <property type="match status" value="1"/>
</dbReference>
<dbReference type="PROSITE" id="PS50055">
    <property type="entry name" value="TYR_PHOSPHATASE_PTP"/>
    <property type="match status" value="1"/>
</dbReference>
<feature type="domain" description="Tyrosine-protein phosphatase" evidence="2">
    <location>
        <begin position="102"/>
        <end position="329"/>
    </location>
</feature>
<dbReference type="Proteomes" id="UP000298663">
    <property type="component" value="Unassembled WGS sequence"/>
</dbReference>
<accession>A0A4U5MC15</accession>
<dbReference type="PANTHER" id="PTHR46163">
    <property type="entry name" value="TYROSINE-PROTEIN PHOSPHATASE-RELATED"/>
    <property type="match status" value="1"/>
</dbReference>